<keyword evidence="5 6" id="KW-0472">Membrane</keyword>
<dbReference type="PANTHER" id="PTHR42709:SF6">
    <property type="entry name" value="UNDECAPRENYL PHOSPHATE TRANSPORTER A"/>
    <property type="match status" value="1"/>
</dbReference>
<feature type="transmembrane region" description="Helical" evidence="6">
    <location>
        <begin position="145"/>
        <end position="166"/>
    </location>
</feature>
<comment type="subcellular location">
    <subcellularLocation>
        <location evidence="1">Cell membrane</location>
        <topology evidence="1">Multi-pass membrane protein</topology>
    </subcellularLocation>
</comment>
<dbReference type="RefSeq" id="WP_067961461.1">
    <property type="nucleotide sequence ID" value="NZ_JACJHY010000007.1"/>
</dbReference>
<evidence type="ECO:0000256" key="2">
    <source>
        <dbReference type="ARBA" id="ARBA00022475"/>
    </source>
</evidence>
<keyword evidence="9" id="KW-1185">Reference proteome</keyword>
<dbReference type="EMBL" id="JACJHZ010000007">
    <property type="protein sequence ID" value="MBA9020013.1"/>
    <property type="molecule type" value="Genomic_DNA"/>
</dbReference>
<feature type="transmembrane region" description="Helical" evidence="6">
    <location>
        <begin position="12"/>
        <end position="38"/>
    </location>
</feature>
<accession>A0ABR6C4X1</accession>
<reference evidence="8 9" key="1">
    <citation type="submission" date="2020-08" db="EMBL/GenBank/DDBJ databases">
        <title>Genomic Encyclopedia of Type Strains, Phase IV (KMG-IV): sequencing the most valuable type-strain genomes for metagenomic binning, comparative biology and taxonomic classification.</title>
        <authorList>
            <person name="Goeker M."/>
        </authorList>
    </citation>
    <scope>NUCLEOTIDE SEQUENCE [LARGE SCALE GENOMIC DNA]</scope>
    <source>
        <strain evidence="8 9">DSM 17455</strain>
    </source>
</reference>
<protein>
    <submittedName>
        <fullName evidence="8">Membrane protein DedA with SNARE-associated domain</fullName>
    </submittedName>
</protein>
<dbReference type="InterPro" id="IPR051311">
    <property type="entry name" value="DedA_domain"/>
</dbReference>
<keyword evidence="3 6" id="KW-0812">Transmembrane</keyword>
<evidence type="ECO:0000259" key="7">
    <source>
        <dbReference type="Pfam" id="PF09335"/>
    </source>
</evidence>
<feature type="transmembrane region" description="Helical" evidence="6">
    <location>
        <begin position="50"/>
        <end position="71"/>
    </location>
</feature>
<evidence type="ECO:0000256" key="4">
    <source>
        <dbReference type="ARBA" id="ARBA00022989"/>
    </source>
</evidence>
<evidence type="ECO:0000256" key="3">
    <source>
        <dbReference type="ARBA" id="ARBA00022692"/>
    </source>
</evidence>
<organism evidence="8 9">
    <name type="scientific">Aminobacter ciceronei</name>
    <dbReference type="NCBI Taxonomy" id="150723"/>
    <lineage>
        <taxon>Bacteria</taxon>
        <taxon>Pseudomonadati</taxon>
        <taxon>Pseudomonadota</taxon>
        <taxon>Alphaproteobacteria</taxon>
        <taxon>Hyphomicrobiales</taxon>
        <taxon>Phyllobacteriaceae</taxon>
        <taxon>Aminobacter</taxon>
    </lineage>
</organism>
<feature type="domain" description="VTT" evidence="7">
    <location>
        <begin position="30"/>
        <end position="156"/>
    </location>
</feature>
<sequence length="203" mass="21610">MSDAAMAFLADYGAFALFAILALGSLGVPLPSSLALLVAGSLVARDQLDLVSIFAWGIAGAVLGDQVGYLIGRLGSEGLAERLAERLHMADTLSHARTATVRWGAISVFLTRWLLSPLGPGVNIVAGMMAYPWSRFTVWGVFGEAVWVFQFVGLGILFSRSILAVADILGDLTWFLVFAVVAGLLGLKILYERRIGSASLQSH</sequence>
<evidence type="ECO:0000256" key="1">
    <source>
        <dbReference type="ARBA" id="ARBA00004651"/>
    </source>
</evidence>
<evidence type="ECO:0000313" key="9">
    <source>
        <dbReference type="Proteomes" id="UP000587524"/>
    </source>
</evidence>
<dbReference type="Pfam" id="PF09335">
    <property type="entry name" value="VTT_dom"/>
    <property type="match status" value="1"/>
</dbReference>
<evidence type="ECO:0000256" key="6">
    <source>
        <dbReference type="SAM" id="Phobius"/>
    </source>
</evidence>
<evidence type="ECO:0000313" key="8">
    <source>
        <dbReference type="EMBL" id="MBA9020013.1"/>
    </source>
</evidence>
<dbReference type="PANTHER" id="PTHR42709">
    <property type="entry name" value="ALKALINE PHOSPHATASE LIKE PROTEIN"/>
    <property type="match status" value="1"/>
</dbReference>
<evidence type="ECO:0000256" key="5">
    <source>
        <dbReference type="ARBA" id="ARBA00023136"/>
    </source>
</evidence>
<dbReference type="InterPro" id="IPR032816">
    <property type="entry name" value="VTT_dom"/>
</dbReference>
<keyword evidence="4 6" id="KW-1133">Transmembrane helix</keyword>
<proteinExistence type="predicted"/>
<dbReference type="Proteomes" id="UP000587524">
    <property type="component" value="Unassembled WGS sequence"/>
</dbReference>
<name>A0ABR6C4X1_9HYPH</name>
<feature type="transmembrane region" description="Helical" evidence="6">
    <location>
        <begin position="172"/>
        <end position="191"/>
    </location>
</feature>
<gene>
    <name evidence="8" type="ORF">HNQ97_002008</name>
</gene>
<keyword evidence="2" id="KW-1003">Cell membrane</keyword>
<comment type="caution">
    <text evidence="8">The sequence shown here is derived from an EMBL/GenBank/DDBJ whole genome shotgun (WGS) entry which is preliminary data.</text>
</comment>